<feature type="compositionally biased region" description="Polar residues" evidence="1">
    <location>
        <begin position="85"/>
        <end position="94"/>
    </location>
</feature>
<dbReference type="Proteomes" id="UP000299102">
    <property type="component" value="Unassembled WGS sequence"/>
</dbReference>
<gene>
    <name evidence="2" type="ORF">EVAR_83227_1</name>
</gene>
<protein>
    <submittedName>
        <fullName evidence="2">Uncharacterized protein</fullName>
    </submittedName>
</protein>
<evidence type="ECO:0000256" key="1">
    <source>
        <dbReference type="SAM" id="MobiDB-lite"/>
    </source>
</evidence>
<dbReference type="EMBL" id="BGZK01001056">
    <property type="protein sequence ID" value="GBP69909.1"/>
    <property type="molecule type" value="Genomic_DNA"/>
</dbReference>
<feature type="compositionally biased region" description="Polar residues" evidence="1">
    <location>
        <begin position="57"/>
        <end position="67"/>
    </location>
</feature>
<sequence>MLILERFAKKESLSKPTSHNRNQHLTTRRLCPYGHIDVFTANKPHTTRSTQQRLFIGQISESAQTRRAVTRSGAPGRSGARAQTAGRQTRSPKY</sequence>
<evidence type="ECO:0000313" key="2">
    <source>
        <dbReference type="EMBL" id="GBP69909.1"/>
    </source>
</evidence>
<reference evidence="2 3" key="1">
    <citation type="journal article" date="2019" name="Commun. Biol.">
        <title>The bagworm genome reveals a unique fibroin gene that provides high tensile strength.</title>
        <authorList>
            <person name="Kono N."/>
            <person name="Nakamura H."/>
            <person name="Ohtoshi R."/>
            <person name="Tomita M."/>
            <person name="Numata K."/>
            <person name="Arakawa K."/>
        </authorList>
    </citation>
    <scope>NUCLEOTIDE SEQUENCE [LARGE SCALE GENOMIC DNA]</scope>
</reference>
<dbReference type="AlphaFoldDB" id="A0A4C1Y5S9"/>
<name>A0A4C1Y5S9_EUMVA</name>
<feature type="region of interest" description="Disordered" evidence="1">
    <location>
        <begin position="57"/>
        <end position="94"/>
    </location>
</feature>
<organism evidence="2 3">
    <name type="scientific">Eumeta variegata</name>
    <name type="common">Bagworm moth</name>
    <name type="synonym">Eumeta japonica</name>
    <dbReference type="NCBI Taxonomy" id="151549"/>
    <lineage>
        <taxon>Eukaryota</taxon>
        <taxon>Metazoa</taxon>
        <taxon>Ecdysozoa</taxon>
        <taxon>Arthropoda</taxon>
        <taxon>Hexapoda</taxon>
        <taxon>Insecta</taxon>
        <taxon>Pterygota</taxon>
        <taxon>Neoptera</taxon>
        <taxon>Endopterygota</taxon>
        <taxon>Lepidoptera</taxon>
        <taxon>Glossata</taxon>
        <taxon>Ditrysia</taxon>
        <taxon>Tineoidea</taxon>
        <taxon>Psychidae</taxon>
        <taxon>Oiketicinae</taxon>
        <taxon>Eumeta</taxon>
    </lineage>
</organism>
<proteinExistence type="predicted"/>
<comment type="caution">
    <text evidence="2">The sequence shown here is derived from an EMBL/GenBank/DDBJ whole genome shotgun (WGS) entry which is preliminary data.</text>
</comment>
<evidence type="ECO:0000313" key="3">
    <source>
        <dbReference type="Proteomes" id="UP000299102"/>
    </source>
</evidence>
<accession>A0A4C1Y5S9</accession>
<keyword evidence="3" id="KW-1185">Reference proteome</keyword>